<feature type="region of interest" description="Disordered" evidence="1">
    <location>
        <begin position="103"/>
        <end position="150"/>
    </location>
</feature>
<proteinExistence type="evidence at transcript level"/>
<feature type="region of interest" description="Disordered" evidence="1">
    <location>
        <begin position="21"/>
        <end position="41"/>
    </location>
</feature>
<feature type="compositionally biased region" description="Gly residues" evidence="1">
    <location>
        <begin position="126"/>
        <end position="135"/>
    </location>
</feature>
<name>I3SZ24_LOTJA</name>
<dbReference type="AlphaFoldDB" id="I3SZ24"/>
<feature type="compositionally biased region" description="Low complexity" evidence="1">
    <location>
        <begin position="103"/>
        <end position="113"/>
    </location>
</feature>
<feature type="compositionally biased region" description="Polar residues" evidence="1">
    <location>
        <begin position="27"/>
        <end position="38"/>
    </location>
</feature>
<accession>I3SZ24</accession>
<evidence type="ECO:0000256" key="1">
    <source>
        <dbReference type="SAM" id="MobiDB-lite"/>
    </source>
</evidence>
<dbReference type="EMBL" id="BT145722">
    <property type="protein sequence ID" value="AFK45516.1"/>
    <property type="molecule type" value="mRNA"/>
</dbReference>
<sequence>MKALKNTEKYEIDGKNLECSLAKPQADQRSSGTSNSQKPVVLPTYPHRLGYGMVGGAYGGIGAGYGAAGFAQPLMYGMGANPAGMPMMPMLLPDGRIGYVVQQPGLQQPSLQQHAPSPVSRHGRRSGGGSSSGGKRGNDNNRGHRRYNPY</sequence>
<reference evidence="2" key="1">
    <citation type="submission" date="2012-05" db="EMBL/GenBank/DDBJ databases">
        <authorList>
            <person name="Krishnakumar V."/>
            <person name="Cheung F."/>
            <person name="Xiao Y."/>
            <person name="Chan A."/>
            <person name="Moskal W.A."/>
            <person name="Town C.D."/>
        </authorList>
    </citation>
    <scope>NUCLEOTIDE SEQUENCE</scope>
</reference>
<organism evidence="2">
    <name type="scientific">Lotus japonicus</name>
    <name type="common">Lotus corniculatus var. japonicus</name>
    <dbReference type="NCBI Taxonomy" id="34305"/>
    <lineage>
        <taxon>Eukaryota</taxon>
        <taxon>Viridiplantae</taxon>
        <taxon>Streptophyta</taxon>
        <taxon>Embryophyta</taxon>
        <taxon>Tracheophyta</taxon>
        <taxon>Spermatophyta</taxon>
        <taxon>Magnoliopsida</taxon>
        <taxon>eudicotyledons</taxon>
        <taxon>Gunneridae</taxon>
        <taxon>Pentapetalae</taxon>
        <taxon>rosids</taxon>
        <taxon>fabids</taxon>
        <taxon>Fabales</taxon>
        <taxon>Fabaceae</taxon>
        <taxon>Papilionoideae</taxon>
        <taxon>50 kb inversion clade</taxon>
        <taxon>NPAAA clade</taxon>
        <taxon>Hologalegina</taxon>
        <taxon>robinioid clade</taxon>
        <taxon>Loteae</taxon>
        <taxon>Lotus</taxon>
    </lineage>
</organism>
<evidence type="ECO:0000313" key="2">
    <source>
        <dbReference type="EMBL" id="AFK45516.1"/>
    </source>
</evidence>
<protein>
    <submittedName>
        <fullName evidence="2">Uncharacterized protein</fullName>
    </submittedName>
</protein>